<proteinExistence type="predicted"/>
<dbReference type="PANTHER" id="PTHR34610:SF3">
    <property type="entry name" value="SSL7007 PROTEIN"/>
    <property type="match status" value="1"/>
</dbReference>
<comment type="caution">
    <text evidence="2">The sequence shown here is derived from an EMBL/GenBank/DDBJ whole genome shotgun (WGS) entry which is preliminary data.</text>
</comment>
<dbReference type="NCBIfam" id="TIGR00305">
    <property type="entry name" value="putative toxin-antitoxin system toxin component, PIN family"/>
    <property type="match status" value="1"/>
</dbReference>
<dbReference type="PANTHER" id="PTHR34610">
    <property type="entry name" value="SSL7007 PROTEIN"/>
    <property type="match status" value="1"/>
</dbReference>
<sequence>MPEKPLRIIIDTNLWISFLIRNDYSRLDDILFSGNCILIFSSELLEEFLSVVKRPKFRKYFSQSDIESVLETIDEYAKFVRVTSQIDICRDAKDNFLLSLAADSSADYLLTGDNDLLELRQFEGTKIVKIADFLS</sequence>
<dbReference type="SUPFAM" id="SSF88723">
    <property type="entry name" value="PIN domain-like"/>
    <property type="match status" value="1"/>
</dbReference>
<dbReference type="EMBL" id="VCEJ01000002">
    <property type="protein sequence ID" value="TLV02733.1"/>
    <property type="molecule type" value="Genomic_DNA"/>
</dbReference>
<feature type="domain" description="PIN" evidence="1">
    <location>
        <begin position="6"/>
        <end position="118"/>
    </location>
</feature>
<protein>
    <submittedName>
        <fullName evidence="2">Putative toxin-antitoxin system toxin component, PIN family</fullName>
    </submittedName>
</protein>
<evidence type="ECO:0000313" key="3">
    <source>
        <dbReference type="Proteomes" id="UP000306402"/>
    </source>
</evidence>
<dbReference type="Gene3D" id="3.40.50.1010">
    <property type="entry name" value="5'-nuclease"/>
    <property type="match status" value="1"/>
</dbReference>
<dbReference type="InterPro" id="IPR029060">
    <property type="entry name" value="PIN-like_dom_sf"/>
</dbReference>
<reference evidence="2 3" key="1">
    <citation type="submission" date="2019-05" db="EMBL/GenBank/DDBJ databases">
        <authorList>
            <person name="Qu J.-H."/>
        </authorList>
    </citation>
    <scope>NUCLEOTIDE SEQUENCE [LARGE SCALE GENOMIC DNA]</scope>
    <source>
        <strain evidence="2 3">T17</strain>
    </source>
</reference>
<dbReference type="InterPro" id="IPR002850">
    <property type="entry name" value="PIN_toxin-like"/>
</dbReference>
<dbReference type="Proteomes" id="UP000306402">
    <property type="component" value="Unassembled WGS sequence"/>
</dbReference>
<organism evidence="2 3">
    <name type="scientific">Dyadobacter luticola</name>
    <dbReference type="NCBI Taxonomy" id="1979387"/>
    <lineage>
        <taxon>Bacteria</taxon>
        <taxon>Pseudomonadati</taxon>
        <taxon>Bacteroidota</taxon>
        <taxon>Cytophagia</taxon>
        <taxon>Cytophagales</taxon>
        <taxon>Spirosomataceae</taxon>
        <taxon>Dyadobacter</taxon>
    </lineage>
</organism>
<dbReference type="SMART" id="SM00670">
    <property type="entry name" value="PINc"/>
    <property type="match status" value="1"/>
</dbReference>
<dbReference type="AlphaFoldDB" id="A0A5R9L2G9"/>
<evidence type="ECO:0000259" key="1">
    <source>
        <dbReference type="SMART" id="SM00670"/>
    </source>
</evidence>
<dbReference type="Pfam" id="PF13470">
    <property type="entry name" value="PIN_3"/>
    <property type="match status" value="1"/>
</dbReference>
<accession>A0A5R9L2G9</accession>
<dbReference type="RefSeq" id="WP_138363943.1">
    <property type="nucleotide sequence ID" value="NZ_VCEJ01000002.1"/>
</dbReference>
<dbReference type="OrthoDB" id="597986at2"/>
<name>A0A5R9L2G9_9BACT</name>
<keyword evidence="3" id="KW-1185">Reference proteome</keyword>
<evidence type="ECO:0000313" key="2">
    <source>
        <dbReference type="EMBL" id="TLV02733.1"/>
    </source>
</evidence>
<gene>
    <name evidence="2" type="ORF">FEN17_03690</name>
</gene>
<dbReference type="InterPro" id="IPR002716">
    <property type="entry name" value="PIN_dom"/>
</dbReference>